<dbReference type="AlphaFoldDB" id="A0A839HUD4"/>
<feature type="domain" description="Phosphoribosyl-dephospho-CoA transferase MdcG C-terminal" evidence="3">
    <location>
        <begin position="92"/>
        <end position="211"/>
    </location>
</feature>
<protein>
    <submittedName>
        <fullName evidence="5">Malonate decarboxylase holo-[acyl-carrier-protein] synthase</fullName>
    </submittedName>
</protein>
<keyword evidence="1" id="KW-0808">Transferase</keyword>
<name>A0A839HUD4_9BURK</name>
<sequence>MSPLRRHQLAWPTEAGWQRLLARPWDAEARAALQHWAGQALPLVIGRGQPAPGELALGLPAPACFGRRRLALSLPPGELRFLDDFPALDALIRNLPRWHRAPFRRLALVLHGLGLQARVYGSHGWQLITGLDHLRPGSDLDLWLAVADSAEADRAAAALAGFEAAPGLPRLDGELVFPDGRAVAWREWRQQRARQPSGPVLVKRIDGQALQAAVPALFDRRWPAQQALDAPSLERFEGRMPWLGRPAAAPAELAA</sequence>
<dbReference type="InterPro" id="IPR049180">
    <property type="entry name" value="MdcG_C"/>
</dbReference>
<evidence type="ECO:0000256" key="1">
    <source>
        <dbReference type="ARBA" id="ARBA00022679"/>
    </source>
</evidence>
<dbReference type="Pfam" id="PF20866">
    <property type="entry name" value="MdcG_N"/>
    <property type="match status" value="1"/>
</dbReference>
<accession>A0A839HUD4</accession>
<organism evidence="5 6">
    <name type="scientific">Aquariibacter albus</name>
    <dbReference type="NCBI Taxonomy" id="2759899"/>
    <lineage>
        <taxon>Bacteria</taxon>
        <taxon>Pseudomonadati</taxon>
        <taxon>Pseudomonadota</taxon>
        <taxon>Betaproteobacteria</taxon>
        <taxon>Burkholderiales</taxon>
        <taxon>Sphaerotilaceae</taxon>
        <taxon>Aquariibacter</taxon>
    </lineage>
</organism>
<dbReference type="RefSeq" id="WP_182665727.1">
    <property type="nucleotide sequence ID" value="NZ_JACIVI010000006.1"/>
</dbReference>
<keyword evidence="6" id="KW-1185">Reference proteome</keyword>
<reference evidence="5 6" key="1">
    <citation type="submission" date="2020-08" db="EMBL/GenBank/DDBJ databases">
        <title>Aquariorum lacteus gen. nov., sp. nov., a new member of the family Comamonadaceae, isolated from freshwater aquarium.</title>
        <authorList>
            <person name="Chun S.-J."/>
        </authorList>
    </citation>
    <scope>NUCLEOTIDE SEQUENCE [LARGE SCALE GENOMIC DNA]</scope>
    <source>
        <strain evidence="5 6">SJAQ100</strain>
    </source>
</reference>
<proteinExistence type="predicted"/>
<evidence type="ECO:0000256" key="2">
    <source>
        <dbReference type="ARBA" id="ARBA00022695"/>
    </source>
</evidence>
<dbReference type="Proteomes" id="UP000586093">
    <property type="component" value="Unassembled WGS sequence"/>
</dbReference>
<dbReference type="NCBIfam" id="TIGR03135">
    <property type="entry name" value="malonate_mdcG"/>
    <property type="match status" value="1"/>
</dbReference>
<evidence type="ECO:0000259" key="4">
    <source>
        <dbReference type="Pfam" id="PF20866"/>
    </source>
</evidence>
<dbReference type="EMBL" id="JACIVI010000006">
    <property type="protein sequence ID" value="MBB1163121.1"/>
    <property type="molecule type" value="Genomic_DNA"/>
</dbReference>
<evidence type="ECO:0000313" key="5">
    <source>
        <dbReference type="EMBL" id="MBB1163121.1"/>
    </source>
</evidence>
<dbReference type="InterPro" id="IPR017557">
    <property type="entry name" value="Holo-ACP_synthase"/>
</dbReference>
<evidence type="ECO:0000313" key="6">
    <source>
        <dbReference type="Proteomes" id="UP000586093"/>
    </source>
</evidence>
<dbReference type="Pfam" id="PF10620">
    <property type="entry name" value="MdcG"/>
    <property type="match status" value="1"/>
</dbReference>
<gene>
    <name evidence="5" type="primary">mdcG</name>
    <name evidence="5" type="ORF">H4F90_14200</name>
</gene>
<comment type="caution">
    <text evidence="5">The sequence shown here is derived from an EMBL/GenBank/DDBJ whole genome shotgun (WGS) entry which is preliminary data.</text>
</comment>
<dbReference type="InterPro" id="IPR048903">
    <property type="entry name" value="MdcG_N"/>
</dbReference>
<evidence type="ECO:0000259" key="3">
    <source>
        <dbReference type="Pfam" id="PF10620"/>
    </source>
</evidence>
<feature type="domain" description="Phosphoribosyl-dephospho-CoA transferase MdcG N-terminal" evidence="4">
    <location>
        <begin position="5"/>
        <end position="78"/>
    </location>
</feature>
<keyword evidence="2" id="KW-0548">Nucleotidyltransferase</keyword>
<dbReference type="GO" id="GO:0016779">
    <property type="term" value="F:nucleotidyltransferase activity"/>
    <property type="evidence" value="ECO:0007669"/>
    <property type="project" value="UniProtKB-KW"/>
</dbReference>